<dbReference type="RefSeq" id="WP_202246203.1">
    <property type="nucleotide sequence ID" value="NZ_JAESIY010000012.1"/>
</dbReference>
<organism evidence="2 3">
    <name type="scientific">Fulvivirga sediminis</name>
    <dbReference type="NCBI Taxonomy" id="2803949"/>
    <lineage>
        <taxon>Bacteria</taxon>
        <taxon>Pseudomonadati</taxon>
        <taxon>Bacteroidota</taxon>
        <taxon>Cytophagia</taxon>
        <taxon>Cytophagales</taxon>
        <taxon>Fulvivirgaceae</taxon>
        <taxon>Fulvivirga</taxon>
    </lineage>
</organism>
<dbReference type="Proteomes" id="UP000659388">
    <property type="component" value="Unassembled WGS sequence"/>
</dbReference>
<evidence type="ECO:0000256" key="1">
    <source>
        <dbReference type="SAM" id="SignalP"/>
    </source>
</evidence>
<dbReference type="AlphaFoldDB" id="A0A937FAN2"/>
<protein>
    <submittedName>
        <fullName evidence="2">Uncharacterized protein</fullName>
    </submittedName>
</protein>
<feature type="chain" id="PRO_5036875801" evidence="1">
    <location>
        <begin position="19"/>
        <end position="169"/>
    </location>
</feature>
<keyword evidence="1" id="KW-0732">Signal</keyword>
<sequence length="169" mass="19026">MKKYLIFILILAASKTMAQVPLPPAYLDLMSIPVLIGESTAAGALGKAKNKTSLEYVKTGIGTAVETAGTAELGKPVQYVYFVNYADMCEPFVGHKQKLCEEKVKYLEKAHDVVFELLSINPLYEMRKGVKDLIWQKYANISGIIITELDKIKRESEKEKKKRDFQYEG</sequence>
<keyword evidence="3" id="KW-1185">Reference proteome</keyword>
<feature type="signal peptide" evidence="1">
    <location>
        <begin position="1"/>
        <end position="18"/>
    </location>
</feature>
<dbReference type="EMBL" id="JAESIY010000012">
    <property type="protein sequence ID" value="MBL3658411.1"/>
    <property type="molecule type" value="Genomic_DNA"/>
</dbReference>
<accession>A0A937FAN2</accession>
<name>A0A937FAN2_9BACT</name>
<comment type="caution">
    <text evidence="2">The sequence shown here is derived from an EMBL/GenBank/DDBJ whole genome shotgun (WGS) entry which is preliminary data.</text>
</comment>
<reference evidence="2" key="1">
    <citation type="submission" date="2021-01" db="EMBL/GenBank/DDBJ databases">
        <title>Fulvivirga kasyanovii gen. nov., sp nov., a novel member of the phylum Bacteroidetes isolated from seawater in a mussel farm.</title>
        <authorList>
            <person name="Zhao L.-H."/>
            <person name="Wang Z.-J."/>
        </authorList>
    </citation>
    <scope>NUCLEOTIDE SEQUENCE</scope>
    <source>
        <strain evidence="2">2943</strain>
    </source>
</reference>
<evidence type="ECO:0000313" key="3">
    <source>
        <dbReference type="Proteomes" id="UP000659388"/>
    </source>
</evidence>
<evidence type="ECO:0000313" key="2">
    <source>
        <dbReference type="EMBL" id="MBL3658411.1"/>
    </source>
</evidence>
<gene>
    <name evidence="2" type="ORF">JL102_19825</name>
</gene>
<proteinExistence type="predicted"/>